<dbReference type="InterPro" id="IPR018960">
    <property type="entry name" value="DUF1990"/>
</dbReference>
<evidence type="ECO:0000313" key="2">
    <source>
        <dbReference type="EMBL" id="OQO94589.1"/>
    </source>
</evidence>
<reference evidence="2 3" key="1">
    <citation type="submission" date="2017-02" db="EMBL/GenBank/DDBJ databases">
        <title>Draft genome of Saccharomonospora sp. 154.</title>
        <authorList>
            <person name="Alonso-Carmona G.S."/>
            <person name="De La Haba R."/>
            <person name="Vera-Gargallo B."/>
            <person name="Sandoval-Trujillo A.H."/>
            <person name="Ramirez-Duran N."/>
            <person name="Ventosa A."/>
        </authorList>
    </citation>
    <scope>NUCLEOTIDE SEQUENCE [LARGE SCALE GENOMIC DNA]</scope>
    <source>
        <strain evidence="2 3">LRS4.154</strain>
    </source>
</reference>
<dbReference type="Pfam" id="PF09348">
    <property type="entry name" value="DUF1990"/>
    <property type="match status" value="1"/>
</dbReference>
<proteinExistence type="predicted"/>
<evidence type="ECO:0000259" key="1">
    <source>
        <dbReference type="Pfam" id="PF09348"/>
    </source>
</evidence>
<keyword evidence="3" id="KW-1185">Reference proteome</keyword>
<gene>
    <name evidence="2" type="ORF">B1813_00260</name>
</gene>
<comment type="caution">
    <text evidence="2">The sequence shown here is derived from an EMBL/GenBank/DDBJ whole genome shotgun (WGS) entry which is preliminary data.</text>
</comment>
<name>A0A1V9ABT0_SACPI</name>
<dbReference type="Proteomes" id="UP000192591">
    <property type="component" value="Unassembled WGS sequence"/>
</dbReference>
<dbReference type="STRING" id="1962155.B1813_00260"/>
<evidence type="ECO:0000313" key="3">
    <source>
        <dbReference type="Proteomes" id="UP000192591"/>
    </source>
</evidence>
<sequence length="239" mass="26776">MGVARLGWWMFGRLDTERAWRELADARVNYSLAEVRRPAWNLDVHRGGLPAEPPGPPEPGGTWDRACALVRDYEFSPPEIVRALYDPGAPLLGRDLLLQARFHGLHFYCGVRITEVVDEVRRGGDRVWGWSYETLEGHLERGKVTYEVVKHAASGRVEFVATSYSQAAPTLGPVTALGWRLFGRRTQLRFYRRCGQRLRHLVLAGQHSAPAVSGRLVLAPSDAVAHRWDALALHRVAPG</sequence>
<dbReference type="AlphaFoldDB" id="A0A1V9ABT0"/>
<feature type="domain" description="DUF1990" evidence="1">
    <location>
        <begin position="59"/>
        <end position="196"/>
    </location>
</feature>
<organism evidence="2 3">
    <name type="scientific">Saccharomonospora piscinae</name>
    <dbReference type="NCBI Taxonomy" id="687388"/>
    <lineage>
        <taxon>Bacteria</taxon>
        <taxon>Bacillati</taxon>
        <taxon>Actinomycetota</taxon>
        <taxon>Actinomycetes</taxon>
        <taxon>Pseudonocardiales</taxon>
        <taxon>Pseudonocardiaceae</taxon>
        <taxon>Saccharomonospora</taxon>
    </lineage>
</organism>
<dbReference type="EMBL" id="MWIH01000002">
    <property type="protein sequence ID" value="OQO94589.1"/>
    <property type="molecule type" value="Genomic_DNA"/>
</dbReference>
<accession>A0A1V9ABT0</accession>
<protein>
    <submittedName>
        <fullName evidence="2">DUF1990 domain-containing protein</fullName>
    </submittedName>
</protein>